<evidence type="ECO:0000256" key="5">
    <source>
        <dbReference type="ARBA" id="ARBA00022840"/>
    </source>
</evidence>
<dbReference type="InterPro" id="IPR036390">
    <property type="entry name" value="WH_DNA-bd_sf"/>
</dbReference>
<comment type="catalytic activity">
    <reaction evidence="9 10">
        <text>Couples ATP hydrolysis with the unwinding of duplex DNA by translocating in the 3'-5' direction.</text>
        <dbReference type="EC" id="5.6.2.4"/>
    </reaction>
</comment>
<dbReference type="GO" id="GO:0003677">
    <property type="term" value="F:DNA binding"/>
    <property type="evidence" value="ECO:0007669"/>
    <property type="project" value="UniProtKB-UniRule"/>
</dbReference>
<evidence type="ECO:0000256" key="11">
    <source>
        <dbReference type="SAM" id="MobiDB-lite"/>
    </source>
</evidence>
<dbReference type="FunCoup" id="D7DRY0">
    <property type="interactions" value="70"/>
</dbReference>
<protein>
    <recommendedName>
        <fullName evidence="10">ATP-dependent DNA helicase Hel308</fullName>
        <ecNumber evidence="10">5.6.2.4</ecNumber>
    </recommendedName>
    <alternativeName>
        <fullName evidence="10">DNA 3'-5' helicase Hel308</fullName>
    </alternativeName>
</protein>
<keyword evidence="7 10" id="KW-0234">DNA repair</keyword>
<evidence type="ECO:0000256" key="6">
    <source>
        <dbReference type="ARBA" id="ARBA00023125"/>
    </source>
</evidence>
<dbReference type="Proteomes" id="UP000007722">
    <property type="component" value="Chromosome"/>
</dbReference>
<evidence type="ECO:0000313" key="15">
    <source>
        <dbReference type="Proteomes" id="UP000007722"/>
    </source>
</evidence>
<evidence type="ECO:0000259" key="13">
    <source>
        <dbReference type="PROSITE" id="PS51194"/>
    </source>
</evidence>
<dbReference type="HAMAP" id="MF_00442">
    <property type="entry name" value="Helicase_Hel308"/>
    <property type="match status" value="1"/>
</dbReference>
<comment type="function">
    <text evidence="10">DNA-dependent ATPase and 3'-5' DNA helicase that may be involved in repair of stalled replication forks.</text>
</comment>
<dbReference type="Gene3D" id="1.10.150.20">
    <property type="entry name" value="5' to 3' exonuclease, C-terminal subdomain"/>
    <property type="match status" value="1"/>
</dbReference>
<keyword evidence="5 10" id="KW-0067">ATP-binding</keyword>
<dbReference type="PANTHER" id="PTHR47961:SF10">
    <property type="entry name" value="ATP-DEPENDENT DNA HELICASE HEL308"/>
    <property type="match status" value="1"/>
</dbReference>
<gene>
    <name evidence="10" type="primary">hel308</name>
    <name evidence="14" type="ordered locus">Mvol_0230</name>
</gene>
<dbReference type="HOGENOM" id="CLU_006553_3_0_2"/>
<keyword evidence="1 10" id="KW-0547">Nucleotide-binding</keyword>
<evidence type="ECO:0000313" key="14">
    <source>
        <dbReference type="EMBL" id="ADI35890.1"/>
    </source>
</evidence>
<keyword evidence="15" id="KW-1185">Reference proteome</keyword>
<evidence type="ECO:0000256" key="1">
    <source>
        <dbReference type="ARBA" id="ARBA00022741"/>
    </source>
</evidence>
<dbReference type="InterPro" id="IPR048772">
    <property type="entry name" value="Hel308-like_dom4"/>
</dbReference>
<evidence type="ECO:0000256" key="3">
    <source>
        <dbReference type="ARBA" id="ARBA00022801"/>
    </source>
</evidence>
<dbReference type="GO" id="GO:0043138">
    <property type="term" value="F:3'-5' DNA helicase activity"/>
    <property type="evidence" value="ECO:0007669"/>
    <property type="project" value="UniProtKB-UniRule"/>
</dbReference>
<dbReference type="Gene3D" id="3.40.50.300">
    <property type="entry name" value="P-loop containing nucleotide triphosphate hydrolases"/>
    <property type="match status" value="2"/>
</dbReference>
<dbReference type="SMART" id="SM00490">
    <property type="entry name" value="HELICc"/>
    <property type="match status" value="1"/>
</dbReference>
<dbReference type="InterPro" id="IPR027417">
    <property type="entry name" value="P-loop_NTPase"/>
</dbReference>
<comment type="similarity">
    <text evidence="10">Belongs to the helicase family. Hel308 subfamily.</text>
</comment>
<dbReference type="GO" id="GO:0016887">
    <property type="term" value="F:ATP hydrolysis activity"/>
    <property type="evidence" value="ECO:0007669"/>
    <property type="project" value="RHEA"/>
</dbReference>
<evidence type="ECO:0000256" key="7">
    <source>
        <dbReference type="ARBA" id="ARBA00023204"/>
    </source>
</evidence>
<dbReference type="PROSITE" id="PS51192">
    <property type="entry name" value="HELICASE_ATP_BIND_1"/>
    <property type="match status" value="1"/>
</dbReference>
<keyword evidence="3 10" id="KW-0378">Hydrolase</keyword>
<dbReference type="Gene3D" id="1.10.3380.30">
    <property type="match status" value="1"/>
</dbReference>
<dbReference type="InterPro" id="IPR001650">
    <property type="entry name" value="Helicase_C-like"/>
</dbReference>
<keyword evidence="8 10" id="KW-0413">Isomerase</keyword>
<evidence type="ECO:0000259" key="12">
    <source>
        <dbReference type="PROSITE" id="PS51192"/>
    </source>
</evidence>
<dbReference type="InterPro" id="IPR022965">
    <property type="entry name" value="Helicase_Hel308"/>
</dbReference>
<proteinExistence type="inferred from homology"/>
<dbReference type="SMART" id="SM00487">
    <property type="entry name" value="DEXDc"/>
    <property type="match status" value="1"/>
</dbReference>
<dbReference type="STRING" id="456320.Mvol_0230"/>
<evidence type="ECO:0000256" key="2">
    <source>
        <dbReference type="ARBA" id="ARBA00022763"/>
    </source>
</evidence>
<sequence>MNEKYLMNVLSKNGIKSLRPPQKKVLTEGILEKDKNFIISIPTASGKTLIGEMAFINHVLENSPKNELGYIPSGKKALFIVPLKALATEKFDEFREKYNKFGLKIGISIGDYDSKENLSRYDIIIMTSEKLDSLMRKKNTTWLNDVSVVIIDEIHLLGDKERGGTLEIVLTKLKMLPIQIIGLSATIGNSEELANWLDAKLVVDTWRPVELKKGLYHPDENKVNYYTIEDYKVVNGENGENKQIKPLKNFGSSKSEISNLIVDCVKNSGSCLVFCSSKRNAVSEAKKNDLAKYLTNDEQGELNNLSSEILNVLEKPSKTCEQLSECIKKGVAFHHAGLAMKQRKLVEEGFRKRIIKVICCTPTLSAGLNLPCRRAIIRDTKRFDGKGFSNIPNMEIQQCIGRAGRPGLDPYGEGIIVVKKSSEVGDNLYMLRGKPEEIYSNISNKKTLRIFILGSIFSGEISSFGELKQFMKNTFYAVQYGDYEKIVEDIRDEVIFLMENGFIEYNFDFDDSDNFDNFDKKEDFPQKIENKGSKIELNLDDKNDEFKINSISFDENGNLMTGKNKNNKNNKNDKNNNKNNKGKNGKKFNYEEYELIEDASTTFKSTKLGNATAQQYIDPLSAKYISKGIKSIFEMKINNKFEINQNTENIGDIEQRIIYMICKSTELRPSLRVNKYEYDDLVEEMISLKIYEYEDYDNICAYKTSKMIKDWINEASELEIHEKYGVEAGILNYKIEQVKWIAHATREIFRALELSGAFEEYDSVKGLKTFIKRIIEDLQLRIEYGAKSDLVELLGVKNLGRVRARKLYDANIKTVADIGTNREFVIKTIGKIGYKVFDELKIPYGDLSIVDADKLKSTSSDKTEGKPKKIQKTLDNFF</sequence>
<keyword evidence="2 10" id="KW-0227">DNA damage</keyword>
<dbReference type="Gene3D" id="1.10.10.10">
    <property type="entry name" value="Winged helix-like DNA-binding domain superfamily/Winged helix DNA-binding domain"/>
    <property type="match status" value="1"/>
</dbReference>
<dbReference type="SUPFAM" id="SSF46785">
    <property type="entry name" value="Winged helix' DNA-binding domain"/>
    <property type="match status" value="1"/>
</dbReference>
<dbReference type="EC" id="5.6.2.4" evidence="10"/>
<dbReference type="PANTHER" id="PTHR47961">
    <property type="entry name" value="DNA POLYMERASE THETA, PUTATIVE (AFU_ORTHOLOGUE AFUA_1G05260)-RELATED"/>
    <property type="match status" value="1"/>
</dbReference>
<dbReference type="InterPro" id="IPR036388">
    <property type="entry name" value="WH-like_DNA-bd_sf"/>
</dbReference>
<evidence type="ECO:0000256" key="9">
    <source>
        <dbReference type="ARBA" id="ARBA00034617"/>
    </source>
</evidence>
<feature type="domain" description="Helicase ATP-binding" evidence="12">
    <location>
        <begin position="28"/>
        <end position="205"/>
    </location>
</feature>
<dbReference type="CDD" id="cd18795">
    <property type="entry name" value="SF2_C_Ski2"/>
    <property type="match status" value="1"/>
</dbReference>
<dbReference type="InterPro" id="IPR050474">
    <property type="entry name" value="Hel308_SKI2-like"/>
</dbReference>
<evidence type="ECO:0000256" key="4">
    <source>
        <dbReference type="ARBA" id="ARBA00022806"/>
    </source>
</evidence>
<evidence type="ECO:0000256" key="8">
    <source>
        <dbReference type="ARBA" id="ARBA00023235"/>
    </source>
</evidence>
<keyword evidence="6 10" id="KW-0238">DNA-binding</keyword>
<feature type="compositionally biased region" description="Low complexity" evidence="11">
    <location>
        <begin position="557"/>
        <end position="569"/>
    </location>
</feature>
<feature type="domain" description="Helicase C-terminal" evidence="13">
    <location>
        <begin position="256"/>
        <end position="446"/>
    </location>
</feature>
<dbReference type="InterPro" id="IPR011545">
    <property type="entry name" value="DEAD/DEAH_box_helicase_dom"/>
</dbReference>
<comment type="catalytic activity">
    <reaction evidence="10">
        <text>ATP + H2O = ADP + phosphate + H(+)</text>
        <dbReference type="Rhea" id="RHEA:13065"/>
        <dbReference type="ChEBI" id="CHEBI:15377"/>
        <dbReference type="ChEBI" id="CHEBI:15378"/>
        <dbReference type="ChEBI" id="CHEBI:30616"/>
        <dbReference type="ChEBI" id="CHEBI:43474"/>
        <dbReference type="ChEBI" id="CHEBI:456216"/>
        <dbReference type="EC" id="5.6.2.4"/>
    </reaction>
</comment>
<evidence type="ECO:0000256" key="10">
    <source>
        <dbReference type="HAMAP-Rule" id="MF_00442"/>
    </source>
</evidence>
<dbReference type="KEGG" id="mvo:Mvol_0230"/>
<feature type="binding site" evidence="10">
    <location>
        <position position="22"/>
    </location>
    <ligand>
        <name>ATP</name>
        <dbReference type="ChEBI" id="CHEBI:30616"/>
    </ligand>
</feature>
<dbReference type="Pfam" id="PF21280">
    <property type="entry name" value="Helicase_dom4_arc"/>
    <property type="match status" value="1"/>
</dbReference>
<organism evidence="14 15">
    <name type="scientific">Methanococcus voltae (strain ATCC BAA-1334 / A3)</name>
    <dbReference type="NCBI Taxonomy" id="456320"/>
    <lineage>
        <taxon>Archaea</taxon>
        <taxon>Methanobacteriati</taxon>
        <taxon>Methanobacteriota</taxon>
        <taxon>Methanomada group</taxon>
        <taxon>Methanococci</taxon>
        <taxon>Methanococcales</taxon>
        <taxon>Methanococcaceae</taxon>
        <taxon>Methanococcus</taxon>
    </lineage>
</organism>
<keyword evidence="4 10" id="KW-0347">Helicase</keyword>
<dbReference type="Pfam" id="PF00271">
    <property type="entry name" value="Helicase_C"/>
    <property type="match status" value="1"/>
</dbReference>
<dbReference type="SUPFAM" id="SSF52540">
    <property type="entry name" value="P-loop containing nucleoside triphosphate hydrolases"/>
    <property type="match status" value="1"/>
</dbReference>
<feature type="region of interest" description="Disordered" evidence="11">
    <location>
        <begin position="557"/>
        <end position="585"/>
    </location>
</feature>
<accession>D7DRY0</accession>
<dbReference type="PROSITE" id="PS51194">
    <property type="entry name" value="HELICASE_CTER"/>
    <property type="match status" value="1"/>
</dbReference>
<dbReference type="SUPFAM" id="SSF158702">
    <property type="entry name" value="Sec63 N-terminal domain-like"/>
    <property type="match status" value="1"/>
</dbReference>
<name>D7DRY0_METV3</name>
<dbReference type="InterPro" id="IPR014001">
    <property type="entry name" value="Helicase_ATP-bd"/>
</dbReference>
<dbReference type="GO" id="GO:0005524">
    <property type="term" value="F:ATP binding"/>
    <property type="evidence" value="ECO:0007669"/>
    <property type="project" value="UniProtKB-UniRule"/>
</dbReference>
<dbReference type="GO" id="GO:0006281">
    <property type="term" value="P:DNA repair"/>
    <property type="evidence" value="ECO:0007669"/>
    <property type="project" value="UniProtKB-UniRule"/>
</dbReference>
<dbReference type="eggNOG" id="arCOG00553">
    <property type="taxonomic scope" value="Archaea"/>
</dbReference>
<reference evidence="14 15" key="1">
    <citation type="submission" date="2010-05" db="EMBL/GenBank/DDBJ databases">
        <title>Complete sequence of Methanococcus voltae A3.</title>
        <authorList>
            <consortium name="US DOE Joint Genome Institute"/>
            <person name="Lucas S."/>
            <person name="Copeland A."/>
            <person name="Lapidus A."/>
            <person name="Cheng J.-F."/>
            <person name="Bruce D."/>
            <person name="Goodwin L."/>
            <person name="Pitluck S."/>
            <person name="Lowry S."/>
            <person name="Clum A."/>
            <person name="Land M."/>
            <person name="Hauser L."/>
            <person name="Kyrpides N."/>
            <person name="Mikhailova N."/>
            <person name="Whitman W.B."/>
            <person name="Woyke T."/>
        </authorList>
    </citation>
    <scope>NUCLEOTIDE SEQUENCE [LARGE SCALE GENOMIC DNA]</scope>
    <source>
        <strain evidence="15">ATCC BAA-1334 / A3</strain>
    </source>
</reference>
<dbReference type="AlphaFoldDB" id="D7DRY0"/>
<dbReference type="EMBL" id="CP002057">
    <property type="protein sequence ID" value="ADI35890.1"/>
    <property type="molecule type" value="Genomic_DNA"/>
</dbReference>
<dbReference type="InParanoid" id="D7DRY0"/>
<dbReference type="Pfam" id="PF00270">
    <property type="entry name" value="DEAD"/>
    <property type="match status" value="1"/>
</dbReference>
<comment type="subunit">
    <text evidence="10">Monomer.</text>
</comment>